<evidence type="ECO:0000313" key="4">
    <source>
        <dbReference type="Proteomes" id="UP001250214"/>
    </source>
</evidence>
<dbReference type="InterPro" id="IPR049450">
    <property type="entry name" value="ACOT8-like_C"/>
</dbReference>
<dbReference type="Gene3D" id="2.40.160.210">
    <property type="entry name" value="Acyl-CoA thioesterase, double hotdog domain"/>
    <property type="match status" value="1"/>
</dbReference>
<dbReference type="Pfam" id="PF13622">
    <property type="entry name" value="4HBT_3"/>
    <property type="match status" value="1"/>
</dbReference>
<dbReference type="PANTHER" id="PTHR38110:SF1">
    <property type="entry name" value="THIOESTERASE DOMAIN-CONTAINING PROTEIN"/>
    <property type="match status" value="1"/>
</dbReference>
<dbReference type="InterPro" id="IPR029069">
    <property type="entry name" value="HotDog_dom_sf"/>
</dbReference>
<accession>A0ABU2H2F7</accession>
<dbReference type="EMBL" id="JAVLVT010000001">
    <property type="protein sequence ID" value="MDS1269177.1"/>
    <property type="molecule type" value="Genomic_DNA"/>
</dbReference>
<dbReference type="CDD" id="cd03440">
    <property type="entry name" value="hot_dog"/>
    <property type="match status" value="1"/>
</dbReference>
<keyword evidence="4" id="KW-1185">Reference proteome</keyword>
<evidence type="ECO:0000259" key="2">
    <source>
        <dbReference type="Pfam" id="PF20789"/>
    </source>
</evidence>
<proteinExistence type="predicted"/>
<comment type="caution">
    <text evidence="3">The sequence shown here is derived from an EMBL/GenBank/DDBJ whole genome shotgun (WGS) entry which is preliminary data.</text>
</comment>
<organism evidence="3 4">
    <name type="scientific">Lipingzhangella rawalii</name>
    <dbReference type="NCBI Taxonomy" id="2055835"/>
    <lineage>
        <taxon>Bacteria</taxon>
        <taxon>Bacillati</taxon>
        <taxon>Actinomycetota</taxon>
        <taxon>Actinomycetes</taxon>
        <taxon>Streptosporangiales</taxon>
        <taxon>Nocardiopsidaceae</taxon>
        <taxon>Lipingzhangella</taxon>
    </lineage>
</organism>
<sequence length="266" mass="29057">MTGISPHPFDEDTAADKVADGHYQTSVSDRWSAMTGNANGGYLVALTLRTLGEQITHPDPLSVATFFQRPGVPGPAELYTEVAREGRRLSTGEARLYQQGKELVRTVAHFGDLRSASGPEHAITAAPQLPPPEECVDPLAEATLGEMSIVEQVEYRTAEPVGFMHGSPSGVPRGEFWMRLRGDREPDLLSLAFLVDAAAPIVLELGETAAPTLELTTHLRDRPTSAWLACRVETRHVTKGFHEEDFEIWDATGRLVAQSRQLAMFA</sequence>
<feature type="domain" description="Acyl-CoA thioesterase-like C-terminal" evidence="2">
    <location>
        <begin position="132"/>
        <end position="264"/>
    </location>
</feature>
<evidence type="ECO:0000259" key="1">
    <source>
        <dbReference type="Pfam" id="PF13622"/>
    </source>
</evidence>
<dbReference type="InterPro" id="IPR042171">
    <property type="entry name" value="Acyl-CoA_hotdog"/>
</dbReference>
<dbReference type="SUPFAM" id="SSF54637">
    <property type="entry name" value="Thioesterase/thiol ester dehydrase-isomerase"/>
    <property type="match status" value="2"/>
</dbReference>
<dbReference type="InterPro" id="IPR049449">
    <property type="entry name" value="TesB_ACOT8-like_N"/>
</dbReference>
<dbReference type="PANTHER" id="PTHR38110">
    <property type="entry name" value="CHROMOSOME 23, WHOLE GENOME SHOTGUN SEQUENCE"/>
    <property type="match status" value="1"/>
</dbReference>
<protein>
    <submittedName>
        <fullName evidence="3">Thioesterase family protein</fullName>
    </submittedName>
</protein>
<gene>
    <name evidence="3" type="ORF">RIF23_02575</name>
</gene>
<reference evidence="4" key="1">
    <citation type="submission" date="2023-07" db="EMBL/GenBank/DDBJ databases">
        <title>Novel species in the genus Lipingzhangella isolated from Sambhar Salt Lake.</title>
        <authorList>
            <person name="Jiya N."/>
            <person name="Kajale S."/>
            <person name="Sharma A."/>
        </authorList>
    </citation>
    <scope>NUCLEOTIDE SEQUENCE [LARGE SCALE GENOMIC DNA]</scope>
    <source>
        <strain evidence="4">LS1_29</strain>
    </source>
</reference>
<dbReference type="Pfam" id="PF20789">
    <property type="entry name" value="4HBT_3C"/>
    <property type="match status" value="1"/>
</dbReference>
<name>A0ABU2H2F7_9ACTN</name>
<dbReference type="Proteomes" id="UP001250214">
    <property type="component" value="Unassembled WGS sequence"/>
</dbReference>
<evidence type="ECO:0000313" key="3">
    <source>
        <dbReference type="EMBL" id="MDS1269177.1"/>
    </source>
</evidence>
<dbReference type="InterPro" id="IPR052389">
    <property type="entry name" value="Sec_Metab_Biosynth-Assoc"/>
</dbReference>
<feature type="domain" description="Acyl-CoA thioesterase-like N-terminal HotDog" evidence="1">
    <location>
        <begin position="28"/>
        <end position="111"/>
    </location>
</feature>